<dbReference type="EMBL" id="QVLS01000008">
    <property type="protein sequence ID" value="RFP77855.1"/>
    <property type="molecule type" value="Genomic_DNA"/>
</dbReference>
<evidence type="ECO:0000313" key="1">
    <source>
        <dbReference type="EMBL" id="RFP77855.1"/>
    </source>
</evidence>
<dbReference type="AlphaFoldDB" id="A0A372EHF6"/>
<keyword evidence="2" id="KW-1185">Reference proteome</keyword>
<proteinExistence type="predicted"/>
<organism evidence="1 2">
    <name type="scientific">Hydrogenophaga borbori</name>
    <dbReference type="NCBI Taxonomy" id="2294117"/>
    <lineage>
        <taxon>Bacteria</taxon>
        <taxon>Pseudomonadati</taxon>
        <taxon>Pseudomonadota</taxon>
        <taxon>Betaproteobacteria</taxon>
        <taxon>Burkholderiales</taxon>
        <taxon>Comamonadaceae</taxon>
        <taxon>Hydrogenophaga</taxon>
    </lineage>
</organism>
<accession>A0A372EHF6</accession>
<dbReference type="SUPFAM" id="SSF56954">
    <property type="entry name" value="Outer membrane efflux proteins (OEP)"/>
    <property type="match status" value="1"/>
</dbReference>
<protein>
    <submittedName>
        <fullName evidence="1">Uncharacterized protein</fullName>
    </submittedName>
</protein>
<evidence type="ECO:0000313" key="2">
    <source>
        <dbReference type="Proteomes" id="UP000261931"/>
    </source>
</evidence>
<reference evidence="1 2" key="1">
    <citation type="submission" date="2018-08" db="EMBL/GenBank/DDBJ databases">
        <title>Hydrogenophaga sp. LA-38 isolated from sludge.</title>
        <authorList>
            <person name="Im W.-T."/>
        </authorList>
    </citation>
    <scope>NUCLEOTIDE SEQUENCE [LARGE SCALE GENOMIC DNA]</scope>
    <source>
        <strain evidence="1 2">LA-38</strain>
    </source>
</reference>
<dbReference type="Proteomes" id="UP000261931">
    <property type="component" value="Unassembled WGS sequence"/>
</dbReference>
<comment type="caution">
    <text evidence="1">The sequence shown here is derived from an EMBL/GenBank/DDBJ whole genome shotgun (WGS) entry which is preliminary data.</text>
</comment>
<name>A0A372EHF6_9BURK</name>
<sequence length="240" mass="25578">MAVSPGALPVGAVLNHVARLAADAADARQRTIAAVDACARLIAARQRLTLALDGQQRIEQLMQLADGRERARRLRPDEREALQPHLEAVWARAAQALGEWRDAGHHFTSVTHLLPTQLSHAVAQAPALTPLAGQVLMQAQVREAGGGPSDEVDVASCRYMAAHRRCQEAEARARAARVARGQAESGWRMGRGSLSGVAGACLAEMASMDAWLAAEARRAAARGALCALTGGLMWQLPLER</sequence>
<gene>
    <name evidence="1" type="ORF">DY262_13965</name>
</gene>